<keyword evidence="6" id="KW-1185">Reference proteome</keyword>
<dbReference type="RefSeq" id="WP_128813551.1">
    <property type="nucleotide sequence ID" value="NZ_CP032095.1"/>
</dbReference>
<dbReference type="EMBL" id="CP032095">
    <property type="protein sequence ID" value="AXY03669.1"/>
    <property type="molecule type" value="Genomic_DNA"/>
</dbReference>
<evidence type="ECO:0000259" key="4">
    <source>
        <dbReference type="Pfam" id="PF00593"/>
    </source>
</evidence>
<evidence type="ECO:0000313" key="6">
    <source>
        <dbReference type="Proteomes" id="UP000262832"/>
    </source>
</evidence>
<comment type="subcellular location">
    <subcellularLocation>
        <location evidence="1">Cell outer membrane</location>
    </subcellularLocation>
</comment>
<gene>
    <name evidence="5" type="ORF">D1115_22530</name>
</gene>
<proteinExistence type="predicted"/>
<feature type="domain" description="TonB-dependent receptor-like beta-barrel" evidence="4">
    <location>
        <begin position="18"/>
        <end position="195"/>
    </location>
</feature>
<evidence type="ECO:0000256" key="1">
    <source>
        <dbReference type="ARBA" id="ARBA00004442"/>
    </source>
</evidence>
<protein>
    <submittedName>
        <fullName evidence="5">TonB-dependent receptor</fullName>
    </submittedName>
</protein>
<keyword evidence="3" id="KW-0998">Cell outer membrane</keyword>
<evidence type="ECO:0000256" key="2">
    <source>
        <dbReference type="ARBA" id="ARBA00023136"/>
    </source>
</evidence>
<dbReference type="Gene3D" id="2.40.170.20">
    <property type="entry name" value="TonB-dependent receptor, beta-barrel domain"/>
    <property type="match status" value="1"/>
</dbReference>
<dbReference type="Proteomes" id="UP000262832">
    <property type="component" value="Plasmid pVa1"/>
</dbReference>
<dbReference type="Pfam" id="PF00593">
    <property type="entry name" value="TonB_dep_Rec_b-barrel"/>
    <property type="match status" value="1"/>
</dbReference>
<reference evidence="5 6" key="1">
    <citation type="submission" date="2018-08" db="EMBL/GenBank/DDBJ databases">
        <title>Genomic taxonomy of the Vibrionaceae family.</title>
        <authorList>
            <person name="Gomez-Gil B."/>
            <person name="Tanaka M."/>
            <person name="Sawabe T."/>
            <person name="Enciso-Ibarra K."/>
        </authorList>
    </citation>
    <scope>NUCLEOTIDE SEQUENCE [LARGE SCALE GENOMIC DNA]</scope>
    <source>
        <strain evidence="5 6">CAIM 1831</strain>
        <plasmid evidence="6">pva1</plasmid>
    </source>
</reference>
<dbReference type="SUPFAM" id="SSF56935">
    <property type="entry name" value="Porins"/>
    <property type="match status" value="1"/>
</dbReference>
<organism evidence="5 6">
    <name type="scientific">Vibrio alfacsensis</name>
    <dbReference type="NCBI Taxonomy" id="1074311"/>
    <lineage>
        <taxon>Bacteria</taxon>
        <taxon>Pseudomonadati</taxon>
        <taxon>Pseudomonadota</taxon>
        <taxon>Gammaproteobacteria</taxon>
        <taxon>Vibrionales</taxon>
        <taxon>Vibrionaceae</taxon>
        <taxon>Vibrio</taxon>
    </lineage>
</organism>
<dbReference type="InterPro" id="IPR036942">
    <property type="entry name" value="Beta-barrel_TonB_sf"/>
</dbReference>
<evidence type="ECO:0000313" key="5">
    <source>
        <dbReference type="EMBL" id="AXY03669.1"/>
    </source>
</evidence>
<keyword evidence="5" id="KW-0675">Receptor</keyword>
<evidence type="ECO:0000256" key="3">
    <source>
        <dbReference type="ARBA" id="ARBA00023237"/>
    </source>
</evidence>
<geneLocation type="plasmid" evidence="6">
    <name>pva1</name>
</geneLocation>
<sequence length="225" mass="25425">MNTAVGFTPSIDSLIELSYGKSSGDAEYADRANKARTIDNENWSLLATQAFDDQLLTELKFQGYWNENDHIMDQFDRPVEPGEPLPIGANPRRTTYGGLIWAEFIFSQDTTALIGIDHINQVQDMRSGASLDELLAARYQDIFSQRNWGAFVELEHATGEGTLYSGLRYDDWKTELMGSWASDSKQNQRDDDFLSGFVRYEHEFAQQNCMPVLVTLSGFQITGKP</sequence>
<keyword evidence="5" id="KW-0614">Plasmid</keyword>
<accession>A0ABN5PPV8</accession>
<name>A0ABN5PPV8_9VIBR</name>
<keyword evidence="2" id="KW-0472">Membrane</keyword>
<dbReference type="InterPro" id="IPR000531">
    <property type="entry name" value="Beta-barrel_TonB"/>
</dbReference>